<gene>
    <name evidence="3" type="ORF">H8700_00700</name>
</gene>
<protein>
    <submittedName>
        <fullName evidence="3">Uncharacterized protein</fullName>
    </submittedName>
</protein>
<evidence type="ECO:0000313" key="4">
    <source>
        <dbReference type="Proteomes" id="UP000637513"/>
    </source>
</evidence>
<dbReference type="Pfam" id="PF18983">
    <property type="entry name" value="DUF5717"/>
    <property type="match status" value="1"/>
</dbReference>
<organism evidence="3 4">
    <name type="scientific">Jutongia hominis</name>
    <dbReference type="NCBI Taxonomy" id="2763664"/>
    <lineage>
        <taxon>Bacteria</taxon>
        <taxon>Bacillati</taxon>
        <taxon>Bacillota</taxon>
        <taxon>Clostridia</taxon>
        <taxon>Lachnospirales</taxon>
        <taxon>Lachnospiraceae</taxon>
        <taxon>Jutongia</taxon>
    </lineage>
</organism>
<dbReference type="InterPro" id="IPR043775">
    <property type="entry name" value="DUF5717_N"/>
</dbReference>
<dbReference type="Proteomes" id="UP000637513">
    <property type="component" value="Unassembled WGS sequence"/>
</dbReference>
<proteinExistence type="predicted"/>
<dbReference type="RefSeq" id="WP_249302231.1">
    <property type="nucleotide sequence ID" value="NZ_JACRSW010000001.1"/>
</dbReference>
<reference evidence="3 4" key="1">
    <citation type="submission" date="2020-08" db="EMBL/GenBank/DDBJ databases">
        <title>Genome public.</title>
        <authorList>
            <person name="Liu C."/>
            <person name="Sun Q."/>
        </authorList>
    </citation>
    <scope>NUCLEOTIDE SEQUENCE [LARGE SCALE GENOMIC DNA]</scope>
    <source>
        <strain evidence="3 4">BX3</strain>
    </source>
</reference>
<name>A0ABR7MR28_9FIRM</name>
<dbReference type="InterPro" id="IPR043774">
    <property type="entry name" value="DUF5717_C"/>
</dbReference>
<evidence type="ECO:0000313" key="3">
    <source>
        <dbReference type="EMBL" id="MBC8556242.1"/>
    </source>
</evidence>
<evidence type="ECO:0000259" key="1">
    <source>
        <dbReference type="Pfam" id="PF18983"/>
    </source>
</evidence>
<accession>A0ABR7MR28</accession>
<keyword evidence="4" id="KW-1185">Reference proteome</keyword>
<dbReference type="Pfam" id="PF18984">
    <property type="entry name" value="DUF5717_N"/>
    <property type="match status" value="1"/>
</dbReference>
<dbReference type="EMBL" id="JACRSW010000001">
    <property type="protein sequence ID" value="MBC8556242.1"/>
    <property type="molecule type" value="Genomic_DNA"/>
</dbReference>
<feature type="domain" description="DUF5717" evidence="2">
    <location>
        <begin position="1"/>
        <end position="867"/>
    </location>
</feature>
<evidence type="ECO:0000259" key="2">
    <source>
        <dbReference type="Pfam" id="PF18984"/>
    </source>
</evidence>
<sequence>MREKINKAARGEFTYSVPKIKLSITELTISVNAGEIVRGEFVVSNDQEEDMRGVVHTDSHFLQFQTEFFHGKQNAISYQFDATSLQPGEKITGCIRVISDCGTKKLLFEALVGVPSCEVSTGKIRDLFHFTNLAKEKPDEAAALFRNKHFEDIFLYHDNVNIALYEGLAKGSAKGLAMEEFLIAIHKKVGIHITADKTHFLYEDCTQNFQDKIVLTKDNWGYAEYKVTSDSDFVIPQNKRIWTDAFIGNVYTLYFTINVDKMLPGKNYARMTVESVGQKTEILIEANKAGQTHKAVEQKRIRQKQLLKIIQFYMEFCMGHLEQDVYLSEAENVIRQMEQDGMTIVTQLYRTHFGIMEHNEQLVQSSFSFLETQEEKLQKEPLLYGAYLYLKGIWCDEEEVVEEYVAKIRDLYQKNASDWRYLWFLLFLSEEYRSEHKKYEDILKQLDHGCHSPVLYLEICSILNDDPSLLLELSEGVCNAIHWGSKQGFVEEAVATRFCYLAGKMRYFSKVVLGDVCRFYEQYQDDELLAAVCKILMKGQMTTKEAFYWYDLGVEHNLKLTDLYEYYMYSIDESQEMRLQDSTLLYFLYDNHLTVMKKAMLYAYVVRNKENMTETYEAYLPVMEEYTYRQLAEGRINANLAVLYEEFIKEDALNEKTAKELANVMFSYELTCENDKIIGVYVKHRELEGEIFVPLVKGKAVVQLFTENYQIFLADQLDNRYALSIDYTLQRFLNLDFLAGSCYEKGCRDFRLILYLYDKAERMNQIGKDVMAVRKEVLGIEKLSRHYYKKAFCSLVRYYYDNFESELLDEALEELDWDMVNVSERKQFFEYCAVRRYFDKAMDGIYRYGFHKIDGKRLLKIASDSFLQSMEKEDTELLKIAWYILETGHFDENMLRYLCRYYNGNISSMVQIWKYAKGFSIDTTDFSERILGQIIFTGEMSPDAYEVFYSYYPLERDKQLVWAFLKFIAYHYLIHSWVIPTEMFDYFYKEVQMQDNMFCLIASLKDLSKKKNLTPEEKQFVEYHINRLYEKKMIFPFYREFDGVASLPIHLLDQCYIDYITDPAYEVRIHYMISSGYEKGEYVTETMRDVFYGQRVKEFVLFQDEMLQYYISEVRPEGEVITKSASVRFDESMDNERRSSRYHMLNLMMIAQEMNEENTLIDMMKEYVETKESVNRLFKPLDK</sequence>
<feature type="domain" description="DUF5717" evidence="1">
    <location>
        <begin position="874"/>
        <end position="1178"/>
    </location>
</feature>
<comment type="caution">
    <text evidence="3">The sequence shown here is derived from an EMBL/GenBank/DDBJ whole genome shotgun (WGS) entry which is preliminary data.</text>
</comment>